<feature type="compositionally biased region" description="Polar residues" evidence="1">
    <location>
        <begin position="90"/>
        <end position="104"/>
    </location>
</feature>
<name>A0A0A1V087_9HYPO</name>
<feature type="region of interest" description="Disordered" evidence="1">
    <location>
        <begin position="15"/>
        <end position="48"/>
    </location>
</feature>
<sequence>MEEYVHIQREVLVLAHSTSTQPKRAEEGQEQEQEQEQEPLRRCASTSRACGVPSPAPFLCQQLDPNKFLEARQGLGQEPQSKAKGVWAGSNVSDTLRPPTLNQKSSSKLTRSSFSHQPAVFAADEPTNRAVFNPLT</sequence>
<dbReference type="EMBL" id="JELW01000004">
    <property type="protein sequence ID" value="EXV03026.1"/>
    <property type="molecule type" value="Genomic_DNA"/>
</dbReference>
<feature type="compositionally biased region" description="Low complexity" evidence="1">
    <location>
        <begin position="105"/>
        <end position="115"/>
    </location>
</feature>
<dbReference type="HOGENOM" id="CLU_1875927_0_0_1"/>
<organism evidence="2 3">
    <name type="scientific">Metarhizium robertsii</name>
    <dbReference type="NCBI Taxonomy" id="568076"/>
    <lineage>
        <taxon>Eukaryota</taxon>
        <taxon>Fungi</taxon>
        <taxon>Dikarya</taxon>
        <taxon>Ascomycota</taxon>
        <taxon>Pezizomycotina</taxon>
        <taxon>Sordariomycetes</taxon>
        <taxon>Hypocreomycetidae</taxon>
        <taxon>Hypocreales</taxon>
        <taxon>Clavicipitaceae</taxon>
        <taxon>Metarhizium</taxon>
    </lineage>
</organism>
<reference evidence="2 3" key="1">
    <citation type="submission" date="2014-02" db="EMBL/GenBank/DDBJ databases">
        <title>The genome sequence of the entomopathogenic fungus Metarhizium robertsii ARSEF 2575.</title>
        <authorList>
            <person name="Giuliano Garisto Donzelli B."/>
            <person name="Roe B.A."/>
            <person name="Macmil S.L."/>
            <person name="Krasnoff S.B."/>
            <person name="Gibson D.M."/>
        </authorList>
    </citation>
    <scope>NUCLEOTIDE SEQUENCE [LARGE SCALE GENOMIC DNA]</scope>
    <source>
        <strain evidence="2 3">ARSEF 2575</strain>
    </source>
</reference>
<accession>A0A0A1V087</accession>
<gene>
    <name evidence="2" type="ORF">X797_004149</name>
</gene>
<feature type="compositionally biased region" description="Acidic residues" evidence="1">
    <location>
        <begin position="28"/>
        <end position="37"/>
    </location>
</feature>
<evidence type="ECO:0000313" key="2">
    <source>
        <dbReference type="EMBL" id="EXV03026.1"/>
    </source>
</evidence>
<proteinExistence type="predicted"/>
<dbReference type="Proteomes" id="UP000030151">
    <property type="component" value="Unassembled WGS sequence"/>
</dbReference>
<dbReference type="AlphaFoldDB" id="A0A0A1V087"/>
<evidence type="ECO:0000313" key="3">
    <source>
        <dbReference type="Proteomes" id="UP000030151"/>
    </source>
</evidence>
<comment type="caution">
    <text evidence="2">The sequence shown here is derived from an EMBL/GenBank/DDBJ whole genome shotgun (WGS) entry which is preliminary data.</text>
</comment>
<feature type="region of interest" description="Disordered" evidence="1">
    <location>
        <begin position="71"/>
        <end position="136"/>
    </location>
</feature>
<protein>
    <submittedName>
        <fullName evidence="2">Uncharacterized protein</fullName>
    </submittedName>
</protein>
<evidence type="ECO:0000256" key="1">
    <source>
        <dbReference type="SAM" id="MobiDB-lite"/>
    </source>
</evidence>